<keyword evidence="1" id="KW-0472">Membrane</keyword>
<reference evidence="2" key="2">
    <citation type="submission" date="2025-08" db="UniProtKB">
        <authorList>
            <consortium name="Ensembl"/>
        </authorList>
    </citation>
    <scope>IDENTIFICATION</scope>
</reference>
<accession>A0A8C5FYG4</accession>
<evidence type="ECO:0000313" key="3">
    <source>
        <dbReference type="Proteomes" id="UP000694680"/>
    </source>
</evidence>
<sequence length="110" mass="12420">TKQVGSMVLGATCAKLTKHVGLVAKSKDRGSNSIGSRLKRMEDKVGFFLISLYNYQFVSKMTPKMHKMMTRILIFCVVGLILLSFSIFLFLPMPIYFRFSLTAGPNKYLT</sequence>
<reference evidence="2" key="1">
    <citation type="submission" date="2020-06" db="EMBL/GenBank/DDBJ databases">
        <authorList>
            <consortium name="Wellcome Sanger Institute Data Sharing"/>
        </authorList>
    </citation>
    <scope>NUCLEOTIDE SEQUENCE [LARGE SCALE GENOMIC DNA]</scope>
</reference>
<reference evidence="2" key="3">
    <citation type="submission" date="2025-09" db="UniProtKB">
        <authorList>
            <consortium name="Ensembl"/>
        </authorList>
    </citation>
    <scope>IDENTIFICATION</scope>
</reference>
<keyword evidence="1" id="KW-0812">Transmembrane</keyword>
<keyword evidence="1" id="KW-1133">Transmembrane helix</keyword>
<keyword evidence="3" id="KW-1185">Reference proteome</keyword>
<feature type="transmembrane region" description="Helical" evidence="1">
    <location>
        <begin position="72"/>
        <end position="97"/>
    </location>
</feature>
<protein>
    <submittedName>
        <fullName evidence="2">Uncharacterized protein</fullName>
    </submittedName>
</protein>
<proteinExistence type="predicted"/>
<dbReference type="Ensembl" id="ENSGWIT00000001570.1">
    <property type="protein sequence ID" value="ENSGWIP00000001460.1"/>
    <property type="gene ID" value="ENSGWIG00000000844.1"/>
</dbReference>
<dbReference type="AlphaFoldDB" id="A0A8C5FYG4"/>
<evidence type="ECO:0000313" key="2">
    <source>
        <dbReference type="Ensembl" id="ENSGWIP00000001460.1"/>
    </source>
</evidence>
<name>A0A8C5FYG4_GOUWI</name>
<evidence type="ECO:0000256" key="1">
    <source>
        <dbReference type="SAM" id="Phobius"/>
    </source>
</evidence>
<dbReference type="Proteomes" id="UP000694680">
    <property type="component" value="Chromosome 3"/>
</dbReference>
<organism evidence="2 3">
    <name type="scientific">Gouania willdenowi</name>
    <name type="common">Blunt-snouted clingfish</name>
    <name type="synonym">Lepadogaster willdenowi</name>
    <dbReference type="NCBI Taxonomy" id="441366"/>
    <lineage>
        <taxon>Eukaryota</taxon>
        <taxon>Metazoa</taxon>
        <taxon>Chordata</taxon>
        <taxon>Craniata</taxon>
        <taxon>Vertebrata</taxon>
        <taxon>Euteleostomi</taxon>
        <taxon>Actinopterygii</taxon>
        <taxon>Neopterygii</taxon>
        <taxon>Teleostei</taxon>
        <taxon>Neoteleostei</taxon>
        <taxon>Acanthomorphata</taxon>
        <taxon>Ovalentaria</taxon>
        <taxon>Blenniimorphae</taxon>
        <taxon>Blenniiformes</taxon>
        <taxon>Gobiesocoidei</taxon>
        <taxon>Gobiesocidae</taxon>
        <taxon>Gobiesocinae</taxon>
        <taxon>Gouania</taxon>
    </lineage>
</organism>